<proteinExistence type="predicted"/>
<feature type="region of interest" description="Disordered" evidence="1">
    <location>
        <begin position="1"/>
        <end position="81"/>
    </location>
</feature>
<protein>
    <submittedName>
        <fullName evidence="2">Uncharacterized protein</fullName>
    </submittedName>
</protein>
<feature type="compositionally biased region" description="Acidic residues" evidence="1">
    <location>
        <begin position="172"/>
        <end position="202"/>
    </location>
</feature>
<evidence type="ECO:0000313" key="3">
    <source>
        <dbReference type="Proteomes" id="UP001324427"/>
    </source>
</evidence>
<evidence type="ECO:0000256" key="1">
    <source>
        <dbReference type="SAM" id="MobiDB-lite"/>
    </source>
</evidence>
<dbReference type="EMBL" id="JAVFHQ010000003">
    <property type="protein sequence ID" value="KAK4549634.1"/>
    <property type="molecule type" value="Genomic_DNA"/>
</dbReference>
<feature type="region of interest" description="Disordered" evidence="1">
    <location>
        <begin position="142"/>
        <end position="202"/>
    </location>
</feature>
<sequence>MVPGIQQAVQSGRPDVPGYVRQGSERNLKPAGPSKGQYISDDNGKLARADSARSPAGPLGPSEARLGAGDEDESRDGHSVPVKLGQIVGAYQQGGYTREQATQAVRGYLTTALRQGYSHDPAVTLLHTRVCAPQATIVASQTRALAPQGRTVASQGRAPPGRPVAQRHPEPGDDSDGDEDDDDDEDDEDDEDDDDESEEGSD</sequence>
<keyword evidence="3" id="KW-1185">Reference proteome</keyword>
<gene>
    <name evidence="2" type="ORF">LTR36_004935</name>
</gene>
<reference evidence="2 3" key="1">
    <citation type="submission" date="2021-11" db="EMBL/GenBank/DDBJ databases">
        <title>Black yeast isolated from Biological Soil Crust.</title>
        <authorList>
            <person name="Kurbessoian T."/>
        </authorList>
    </citation>
    <scope>NUCLEOTIDE SEQUENCE [LARGE SCALE GENOMIC DNA]</scope>
    <source>
        <strain evidence="2 3">CCFEE 5522</strain>
    </source>
</reference>
<dbReference type="AlphaFoldDB" id="A0AAV9JVQ9"/>
<evidence type="ECO:0000313" key="2">
    <source>
        <dbReference type="EMBL" id="KAK4549634.1"/>
    </source>
</evidence>
<comment type="caution">
    <text evidence="2">The sequence shown here is derived from an EMBL/GenBank/DDBJ whole genome shotgun (WGS) entry which is preliminary data.</text>
</comment>
<feature type="compositionally biased region" description="Basic and acidic residues" evidence="1">
    <location>
        <begin position="42"/>
        <end position="51"/>
    </location>
</feature>
<accession>A0AAV9JVQ9</accession>
<dbReference type="Proteomes" id="UP001324427">
    <property type="component" value="Unassembled WGS sequence"/>
</dbReference>
<name>A0AAV9JVQ9_9PEZI</name>
<organism evidence="2 3">
    <name type="scientific">Oleoguttula mirabilis</name>
    <dbReference type="NCBI Taxonomy" id="1507867"/>
    <lineage>
        <taxon>Eukaryota</taxon>
        <taxon>Fungi</taxon>
        <taxon>Dikarya</taxon>
        <taxon>Ascomycota</taxon>
        <taxon>Pezizomycotina</taxon>
        <taxon>Dothideomycetes</taxon>
        <taxon>Dothideomycetidae</taxon>
        <taxon>Mycosphaerellales</taxon>
        <taxon>Teratosphaeriaceae</taxon>
        <taxon>Oleoguttula</taxon>
    </lineage>
</organism>